<proteinExistence type="inferred from homology"/>
<dbReference type="SMART" id="SM00463">
    <property type="entry name" value="SMR"/>
    <property type="match status" value="1"/>
</dbReference>
<dbReference type="GO" id="GO:0009570">
    <property type="term" value="C:chloroplast stroma"/>
    <property type="evidence" value="ECO:0007669"/>
    <property type="project" value="TreeGrafter"/>
</dbReference>
<evidence type="ECO:0000256" key="1">
    <source>
        <dbReference type="ARBA" id="ARBA00007626"/>
    </source>
</evidence>
<gene>
    <name evidence="6" type="ORF">VNO78_04325</name>
</gene>
<dbReference type="FunFam" id="1.25.40.10:FF:000423">
    <property type="entry name" value="Pentatricopeptide repeat-containing protein, chloroplastic"/>
    <property type="match status" value="1"/>
</dbReference>
<dbReference type="Pfam" id="PF13041">
    <property type="entry name" value="PPR_2"/>
    <property type="match status" value="3"/>
</dbReference>
<dbReference type="PANTHER" id="PTHR47447:SF18">
    <property type="entry name" value="PENTATRICOPEPTIDE (PPR) REPEAT PROTEIN"/>
    <property type="match status" value="1"/>
</dbReference>
<feature type="repeat" description="PPR" evidence="3">
    <location>
        <begin position="609"/>
        <end position="643"/>
    </location>
</feature>
<feature type="repeat" description="PPR" evidence="3">
    <location>
        <begin position="215"/>
        <end position="249"/>
    </location>
</feature>
<organism evidence="6 7">
    <name type="scientific">Psophocarpus tetragonolobus</name>
    <name type="common">Winged bean</name>
    <name type="synonym">Dolichos tetragonolobus</name>
    <dbReference type="NCBI Taxonomy" id="3891"/>
    <lineage>
        <taxon>Eukaryota</taxon>
        <taxon>Viridiplantae</taxon>
        <taxon>Streptophyta</taxon>
        <taxon>Embryophyta</taxon>
        <taxon>Tracheophyta</taxon>
        <taxon>Spermatophyta</taxon>
        <taxon>Magnoliopsida</taxon>
        <taxon>eudicotyledons</taxon>
        <taxon>Gunneridae</taxon>
        <taxon>Pentapetalae</taxon>
        <taxon>rosids</taxon>
        <taxon>fabids</taxon>
        <taxon>Fabales</taxon>
        <taxon>Fabaceae</taxon>
        <taxon>Papilionoideae</taxon>
        <taxon>50 kb inversion clade</taxon>
        <taxon>NPAAA clade</taxon>
        <taxon>indigoferoid/millettioid clade</taxon>
        <taxon>Phaseoleae</taxon>
        <taxon>Psophocarpus</taxon>
    </lineage>
</organism>
<name>A0AAN9T1U4_PSOTE</name>
<evidence type="ECO:0000313" key="6">
    <source>
        <dbReference type="EMBL" id="KAK7412737.1"/>
    </source>
</evidence>
<dbReference type="GO" id="GO:0003729">
    <property type="term" value="F:mRNA binding"/>
    <property type="evidence" value="ECO:0007669"/>
    <property type="project" value="TreeGrafter"/>
</dbReference>
<dbReference type="PROSITE" id="PS51375">
    <property type="entry name" value="PPR"/>
    <property type="match status" value="16"/>
</dbReference>
<feature type="repeat" description="PPR" evidence="3">
    <location>
        <begin position="644"/>
        <end position="678"/>
    </location>
</feature>
<dbReference type="PANTHER" id="PTHR47447">
    <property type="entry name" value="OS03G0856100 PROTEIN"/>
    <property type="match status" value="1"/>
</dbReference>
<feature type="repeat" description="PPR" evidence="3">
    <location>
        <begin position="320"/>
        <end position="354"/>
    </location>
</feature>
<dbReference type="PROSITE" id="PS50828">
    <property type="entry name" value="SMR"/>
    <property type="match status" value="1"/>
</dbReference>
<evidence type="ECO:0000259" key="5">
    <source>
        <dbReference type="PROSITE" id="PS50828"/>
    </source>
</evidence>
<feature type="repeat" description="PPR" evidence="3">
    <location>
        <begin position="250"/>
        <end position="284"/>
    </location>
</feature>
<dbReference type="InterPro" id="IPR036063">
    <property type="entry name" value="Smr_dom_sf"/>
</dbReference>
<feature type="repeat" description="PPR" evidence="3">
    <location>
        <begin position="504"/>
        <end position="538"/>
    </location>
</feature>
<feature type="repeat" description="PPR" evidence="3">
    <location>
        <begin position="679"/>
        <end position="713"/>
    </location>
</feature>
<feature type="repeat" description="PPR" evidence="3">
    <location>
        <begin position="539"/>
        <end position="573"/>
    </location>
</feature>
<dbReference type="InterPro" id="IPR002625">
    <property type="entry name" value="Smr_dom"/>
</dbReference>
<reference evidence="6 7" key="1">
    <citation type="submission" date="2024-01" db="EMBL/GenBank/DDBJ databases">
        <title>The genomes of 5 underutilized Papilionoideae crops provide insights into root nodulation and disease resistanc.</title>
        <authorList>
            <person name="Jiang F."/>
        </authorList>
    </citation>
    <scope>NUCLEOTIDE SEQUENCE [LARGE SCALE GENOMIC DNA]</scope>
    <source>
        <strain evidence="6">DUOXIRENSHENG_FW03</strain>
        <tissue evidence="6">Leaves</tissue>
    </source>
</reference>
<feature type="repeat" description="PPR" evidence="3">
    <location>
        <begin position="285"/>
        <end position="319"/>
    </location>
</feature>
<feature type="repeat" description="PPR" evidence="3">
    <location>
        <begin position="715"/>
        <end position="749"/>
    </location>
</feature>
<dbReference type="Proteomes" id="UP001386955">
    <property type="component" value="Unassembled WGS sequence"/>
</dbReference>
<feature type="region of interest" description="Disordered" evidence="4">
    <location>
        <begin position="65"/>
        <end position="90"/>
    </location>
</feature>
<feature type="compositionally biased region" description="Polar residues" evidence="4">
    <location>
        <begin position="73"/>
        <end position="83"/>
    </location>
</feature>
<dbReference type="EMBL" id="JAYMYS010000001">
    <property type="protein sequence ID" value="KAK7412737.1"/>
    <property type="molecule type" value="Genomic_DNA"/>
</dbReference>
<evidence type="ECO:0000256" key="3">
    <source>
        <dbReference type="PROSITE-ProRule" id="PRU00708"/>
    </source>
</evidence>
<keyword evidence="7" id="KW-1185">Reference proteome</keyword>
<sequence>MAQPYPLCCSVSSFSFHPHKPFTIITSHYKTLLHTPRFALQPVNTLQDAKSSSSSTASIWVNPKSPRAKDLQKNSPHAPSSPLTKLAKSLDSCNPTHEHVSEILSVLGYNISERDAVFILNTMVNPDTVLIALKYFHQKINPAKHVVIYNVTLKVLRGVKDFDGAEKLFDEMLQRGVHPNLITFSTIISAAAMCSLPNKAMEWFDKMLSFGVEPDENVASFMIHAYARSGNADMALKLYDRVKAEKWSIDTVAFSALIKMCGMLENFDDCLSVYNDMKVLGAKPNIVTYNTLLYAMGRAKRASDSKAIYEEMINSGFSPSWPTYAALLQAYCKARCRDDSLRVYKEMKEKGMDVDLFLYNLLFDMCADVGCMDEAVEIFEDMKSSGTCQPDNFTYSCLINMYSSHLKLSMSSESSNPWEQQVTTILMDLGDMISEGNAIFILNRLVDPNTASFVLRYFQNKINFTINKEVIIYNVVLNLFRKSRDFEGAEKLFGEMLQRGVKPNNITFSTMVNCASVSGLPNKAVEWFERMSGYGCEPDGVTCSAMIYAYARTNNVKMALDLYNRAKAEKWSLEVVTFSALIKMYSMAGSYDKCLKIYQEMKVLGVKPNLATYNTLFGAMLRAKKHRQAKAIYEEMKSNGVSPDFITYASLLEVYTRTQSSEDALHIYKEMKGNGMDMTADLYNKLLAMCADLGYIDKAVKIFYDMRSSGTCQPDSWTFSSLITMYSRSGKVSEAEGILNEMIQSGFQPTIFVLTSLIQCYGKAKRTDDVVKIFKQLQELGIVPNDHFCCSLLNVLTQTPKEELGKLTDCVEKANAKLGTVVRYLVGEQENDGDFRKETLELLSSIDVEVKKPLCNCLIDLCVNLNVPKRACDLLDLGLMLEIYTNIQSRSQTQWSLHLKELSVGAAMTALHVWINDLSKALESGEDLPPLLRINTGEGKHKYSDKGLASVFESYLKELNAPFHEAKAGWFLVTKAAFKSWLESKDSTKSIVGSSSLVLGVPVVAL</sequence>
<feature type="repeat" description="PPR" evidence="3">
    <location>
        <begin position="145"/>
        <end position="179"/>
    </location>
</feature>
<dbReference type="FunFam" id="1.25.40.10:FF:000509">
    <property type="entry name" value="Pentatricopeptide repeat-containing protein At4g16390, chloroplastic"/>
    <property type="match status" value="1"/>
</dbReference>
<feature type="repeat" description="PPR" evidence="3">
    <location>
        <begin position="355"/>
        <end position="389"/>
    </location>
</feature>
<feature type="repeat" description="PPR" evidence="3">
    <location>
        <begin position="750"/>
        <end position="784"/>
    </location>
</feature>
<dbReference type="GO" id="GO:0042134">
    <property type="term" value="F:rRNA primary transcript binding"/>
    <property type="evidence" value="ECO:0007669"/>
    <property type="project" value="TreeGrafter"/>
</dbReference>
<keyword evidence="2" id="KW-0677">Repeat</keyword>
<evidence type="ECO:0000256" key="2">
    <source>
        <dbReference type="ARBA" id="ARBA00022737"/>
    </source>
</evidence>
<evidence type="ECO:0000256" key="4">
    <source>
        <dbReference type="SAM" id="MobiDB-lite"/>
    </source>
</evidence>
<protein>
    <recommendedName>
        <fullName evidence="5">Smr domain-containing protein</fullName>
    </recommendedName>
</protein>
<feature type="repeat" description="PPR" evidence="3">
    <location>
        <begin position="574"/>
        <end position="608"/>
    </location>
</feature>
<dbReference type="AlphaFoldDB" id="A0AAN9T1U4"/>
<feature type="repeat" description="PPR" evidence="3">
    <location>
        <begin position="180"/>
        <end position="214"/>
    </location>
</feature>
<dbReference type="SUPFAM" id="SSF48452">
    <property type="entry name" value="TPR-like"/>
    <property type="match status" value="1"/>
</dbReference>
<dbReference type="Pfam" id="PF13812">
    <property type="entry name" value="PPR_3"/>
    <property type="match status" value="2"/>
</dbReference>
<dbReference type="InterPro" id="IPR011990">
    <property type="entry name" value="TPR-like_helical_dom_sf"/>
</dbReference>
<comment type="caution">
    <text evidence="6">The sequence shown here is derived from an EMBL/GenBank/DDBJ whole genome shotgun (WGS) entry which is preliminary data.</text>
</comment>
<dbReference type="Gene3D" id="3.30.1370.110">
    <property type="match status" value="1"/>
</dbReference>
<dbReference type="NCBIfam" id="TIGR00756">
    <property type="entry name" value="PPR"/>
    <property type="match status" value="16"/>
</dbReference>
<dbReference type="InterPro" id="IPR033443">
    <property type="entry name" value="PROP1-like_PPR_dom"/>
</dbReference>
<evidence type="ECO:0000313" key="7">
    <source>
        <dbReference type="Proteomes" id="UP001386955"/>
    </source>
</evidence>
<feature type="domain" description="Smr" evidence="5">
    <location>
        <begin position="897"/>
        <end position="979"/>
    </location>
</feature>
<dbReference type="InterPro" id="IPR002885">
    <property type="entry name" value="PPR_rpt"/>
</dbReference>
<dbReference type="GO" id="GO:0009658">
    <property type="term" value="P:chloroplast organization"/>
    <property type="evidence" value="ECO:0007669"/>
    <property type="project" value="UniProtKB-ARBA"/>
</dbReference>
<comment type="similarity">
    <text evidence="1">Belongs to the PPR family. P subfamily.</text>
</comment>
<dbReference type="Pfam" id="PF17177">
    <property type="entry name" value="PPR_long"/>
    <property type="match status" value="2"/>
</dbReference>
<dbReference type="Gene3D" id="1.25.40.10">
    <property type="entry name" value="Tetratricopeptide repeat domain"/>
    <property type="match status" value="6"/>
</dbReference>
<dbReference type="GO" id="GO:0045727">
    <property type="term" value="P:positive regulation of translation"/>
    <property type="evidence" value="ECO:0007669"/>
    <property type="project" value="TreeGrafter"/>
</dbReference>
<accession>A0AAN9T1U4</accession>
<feature type="repeat" description="PPR" evidence="3">
    <location>
        <begin position="469"/>
        <end position="503"/>
    </location>
</feature>